<keyword evidence="5 8" id="KW-0378">Hydrolase</keyword>
<dbReference type="InterPro" id="IPR009614">
    <property type="entry name" value="YoeB_toxin"/>
</dbReference>
<dbReference type="RefSeq" id="WP_115325866.1">
    <property type="nucleotide sequence ID" value="NZ_JACHMA010000001.1"/>
</dbReference>
<evidence type="ECO:0000256" key="1">
    <source>
        <dbReference type="ARBA" id="ARBA00008172"/>
    </source>
</evidence>
<accession>A0A8G2HUZ0</accession>
<gene>
    <name evidence="8" type="primary">relK_2</name>
    <name evidence="8" type="ORF">NCTC11819_01392</name>
</gene>
<evidence type="ECO:0000256" key="3">
    <source>
        <dbReference type="ARBA" id="ARBA00022722"/>
    </source>
</evidence>
<sequence>MTDIAFSENAWGEYLVWQSGDRKTLRRINKLIADMQRHPDTGLGKPERLKGDLAGCYSRRIDWEHRLVYRVNGDTIEILQCRGHYTD</sequence>
<evidence type="ECO:0000313" key="9">
    <source>
        <dbReference type="Proteomes" id="UP000255284"/>
    </source>
</evidence>
<organism evidence="8 9">
    <name type="scientific">Mobiluncus mulieris</name>
    <dbReference type="NCBI Taxonomy" id="2052"/>
    <lineage>
        <taxon>Bacteria</taxon>
        <taxon>Bacillati</taxon>
        <taxon>Actinomycetota</taxon>
        <taxon>Actinomycetes</taxon>
        <taxon>Actinomycetales</taxon>
        <taxon>Actinomycetaceae</taxon>
        <taxon>Mobiluncus</taxon>
    </lineage>
</organism>
<proteinExistence type="inferred from homology"/>
<dbReference type="PANTHER" id="PTHR38039">
    <property type="entry name" value="TOXIN YOEB"/>
    <property type="match status" value="1"/>
</dbReference>
<name>A0A8G2HUZ0_9ACTO</name>
<evidence type="ECO:0000256" key="4">
    <source>
        <dbReference type="ARBA" id="ARBA00022759"/>
    </source>
</evidence>
<comment type="similarity">
    <text evidence="1">Belongs to the YoeB family.</text>
</comment>
<keyword evidence="3" id="KW-0540">Nuclease</keyword>
<dbReference type="GeneID" id="61168545"/>
<evidence type="ECO:0000256" key="5">
    <source>
        <dbReference type="ARBA" id="ARBA00022801"/>
    </source>
</evidence>
<dbReference type="SUPFAM" id="SSF143011">
    <property type="entry name" value="RelE-like"/>
    <property type="match status" value="1"/>
</dbReference>
<protein>
    <recommendedName>
        <fullName evidence="7">Endoribonuclease YoeB</fullName>
    </recommendedName>
    <alternativeName>
        <fullName evidence="6">Putative mRNA interferase YoeB</fullName>
    </alternativeName>
</protein>
<dbReference type="AlphaFoldDB" id="A0A8G2HUZ0"/>
<dbReference type="NCBIfam" id="TIGR02116">
    <property type="entry name" value="toxin_Txe_YoeB"/>
    <property type="match status" value="1"/>
</dbReference>
<dbReference type="GO" id="GO:0016787">
    <property type="term" value="F:hydrolase activity"/>
    <property type="evidence" value="ECO:0007669"/>
    <property type="project" value="UniProtKB-KW"/>
</dbReference>
<dbReference type="GO" id="GO:0045892">
    <property type="term" value="P:negative regulation of DNA-templated transcription"/>
    <property type="evidence" value="ECO:0007669"/>
    <property type="project" value="TreeGrafter"/>
</dbReference>
<dbReference type="InterPro" id="IPR035093">
    <property type="entry name" value="RelE/ParE_toxin_dom_sf"/>
</dbReference>
<reference evidence="8 9" key="1">
    <citation type="submission" date="2018-06" db="EMBL/GenBank/DDBJ databases">
        <authorList>
            <consortium name="Pathogen Informatics"/>
            <person name="Doyle S."/>
        </authorList>
    </citation>
    <scope>NUCLEOTIDE SEQUENCE [LARGE SCALE GENOMIC DNA]</scope>
    <source>
        <strain evidence="8 9">NCTC11819</strain>
    </source>
</reference>
<dbReference type="GO" id="GO:0004519">
    <property type="term" value="F:endonuclease activity"/>
    <property type="evidence" value="ECO:0007669"/>
    <property type="project" value="UniProtKB-KW"/>
</dbReference>
<comment type="caution">
    <text evidence="8">The sequence shown here is derived from an EMBL/GenBank/DDBJ whole genome shotgun (WGS) entry which is preliminary data.</text>
</comment>
<dbReference type="PANTHER" id="PTHR38039:SF1">
    <property type="entry name" value="TOXIN YOEB"/>
    <property type="match status" value="1"/>
</dbReference>
<keyword evidence="2" id="KW-1277">Toxin-antitoxin system</keyword>
<evidence type="ECO:0000256" key="7">
    <source>
        <dbReference type="ARBA" id="ARBA00050056"/>
    </source>
</evidence>
<dbReference type="EMBL" id="UGGQ01000006">
    <property type="protein sequence ID" value="STO16816.1"/>
    <property type="molecule type" value="Genomic_DNA"/>
</dbReference>
<dbReference type="GO" id="GO:0006401">
    <property type="term" value="P:RNA catabolic process"/>
    <property type="evidence" value="ECO:0007669"/>
    <property type="project" value="InterPro"/>
</dbReference>
<dbReference type="Gene3D" id="3.30.2310.20">
    <property type="entry name" value="RelE-like"/>
    <property type="match status" value="1"/>
</dbReference>
<evidence type="ECO:0000256" key="6">
    <source>
        <dbReference type="ARBA" id="ARBA00030388"/>
    </source>
</evidence>
<evidence type="ECO:0000256" key="2">
    <source>
        <dbReference type="ARBA" id="ARBA00022649"/>
    </source>
</evidence>
<dbReference type="Pfam" id="PF06769">
    <property type="entry name" value="YoeB_toxin"/>
    <property type="match status" value="1"/>
</dbReference>
<dbReference type="Proteomes" id="UP000255284">
    <property type="component" value="Unassembled WGS sequence"/>
</dbReference>
<evidence type="ECO:0000313" key="8">
    <source>
        <dbReference type="EMBL" id="STO16816.1"/>
    </source>
</evidence>
<keyword evidence="4" id="KW-0255">Endonuclease</keyword>